<reference evidence="10" key="1">
    <citation type="submission" date="2015-04" db="EMBL/GenBank/DDBJ databases">
        <title>The genome sequence of the plant pathogenic Rhizarian Plasmodiophora brassicae reveals insights in its biotrophic life cycle and the origin of chitin synthesis.</title>
        <authorList>
            <person name="Schwelm A."/>
            <person name="Fogelqvist J."/>
            <person name="Knaust A."/>
            <person name="Julke S."/>
            <person name="Lilja T."/>
            <person name="Dhandapani V."/>
            <person name="Bonilla-Rosso G."/>
            <person name="Karlsson M."/>
            <person name="Shevchenko A."/>
            <person name="Choi S.R."/>
            <person name="Kim H.G."/>
            <person name="Park J.Y."/>
            <person name="Lim Y.P."/>
            <person name="Ludwig-Muller J."/>
            <person name="Dixelius C."/>
        </authorList>
    </citation>
    <scope>NUCLEOTIDE SEQUENCE</scope>
    <source>
        <tissue evidence="10">Potato root galls</tissue>
    </source>
</reference>
<evidence type="ECO:0000256" key="7">
    <source>
        <dbReference type="ARBA" id="ARBA00049117"/>
    </source>
</evidence>
<dbReference type="InterPro" id="IPR011629">
    <property type="entry name" value="CobW-like_C"/>
</dbReference>
<dbReference type="InterPro" id="IPR003495">
    <property type="entry name" value="CobW/HypB/UreG_nucleotide-bd"/>
</dbReference>
<comment type="similarity">
    <text evidence="6">Belongs to the SIMIBI class G3E GTPase family. ZNG1 subfamily.</text>
</comment>
<dbReference type="AlphaFoldDB" id="A0A0H5R8T6"/>
<dbReference type="Pfam" id="PF07683">
    <property type="entry name" value="CobW_C"/>
    <property type="match status" value="1"/>
</dbReference>
<protein>
    <recommendedName>
        <fullName evidence="11">CobW C-terminal domain-containing protein</fullName>
    </recommendedName>
</protein>
<feature type="domain" description="CobW/HypB/UreG nucleotide-binding" evidence="8">
    <location>
        <begin position="13"/>
        <end position="200"/>
    </location>
</feature>
<evidence type="ECO:0000256" key="2">
    <source>
        <dbReference type="ARBA" id="ARBA00022801"/>
    </source>
</evidence>
<sequence>MSSPNPDEIRSVPLTVVGGWLGAGKTTLIREIMSQMMANSMRVALIQNEFSDGGMDKPSLTDSENGQVFDNFVELAQGCICCSVKSDFIGALERLVGMCRFDYMILECSGLADPGEVAAMLWVDQALQVPVHLDGIVTVLDGANLSQQSSNATPNELLSLQRQIAYADRLVLNKTDLISIAEGDSLLSKIKEINITAPVLTTVRGDISYQQLTNLSAYNIKDASVLSSSLCFHDHSITALVLGPYDESFAFNMDKVNQWLGLILWDQLEENPEYPWTIYRIKGIVNSVNDPNRIHIQSVQRLFDCESGLPWTQDDSPFTKLILIGRNLDKAVLYDGLMRCAMPKLQH</sequence>
<evidence type="ECO:0000256" key="6">
    <source>
        <dbReference type="ARBA" id="ARBA00034320"/>
    </source>
</evidence>
<evidence type="ECO:0008006" key="11">
    <source>
        <dbReference type="Google" id="ProtNLM"/>
    </source>
</evidence>
<keyword evidence="5" id="KW-0143">Chaperone</keyword>
<dbReference type="EMBL" id="HACM01010093">
    <property type="protein sequence ID" value="CRZ10535.1"/>
    <property type="molecule type" value="Transcribed_RNA"/>
</dbReference>
<evidence type="ECO:0000259" key="9">
    <source>
        <dbReference type="Pfam" id="PF07683"/>
    </source>
</evidence>
<name>A0A0H5R8T6_9EUKA</name>
<dbReference type="GO" id="GO:0005525">
    <property type="term" value="F:GTP binding"/>
    <property type="evidence" value="ECO:0007669"/>
    <property type="project" value="UniProtKB-KW"/>
</dbReference>
<evidence type="ECO:0000259" key="8">
    <source>
        <dbReference type="Pfam" id="PF02492"/>
    </source>
</evidence>
<dbReference type="Gene3D" id="3.40.50.300">
    <property type="entry name" value="P-loop containing nucleotide triphosphate hydrolases"/>
    <property type="match status" value="1"/>
</dbReference>
<evidence type="ECO:0000256" key="4">
    <source>
        <dbReference type="ARBA" id="ARBA00023134"/>
    </source>
</evidence>
<dbReference type="PANTHER" id="PTHR13748">
    <property type="entry name" value="COBW-RELATED"/>
    <property type="match status" value="1"/>
</dbReference>
<evidence type="ECO:0000256" key="3">
    <source>
        <dbReference type="ARBA" id="ARBA00022833"/>
    </source>
</evidence>
<keyword evidence="4" id="KW-0342">GTP-binding</keyword>
<comment type="catalytic activity">
    <reaction evidence="7">
        <text>GTP + H2O = GDP + phosphate + H(+)</text>
        <dbReference type="Rhea" id="RHEA:19669"/>
        <dbReference type="ChEBI" id="CHEBI:15377"/>
        <dbReference type="ChEBI" id="CHEBI:15378"/>
        <dbReference type="ChEBI" id="CHEBI:37565"/>
        <dbReference type="ChEBI" id="CHEBI:43474"/>
        <dbReference type="ChEBI" id="CHEBI:58189"/>
    </reaction>
    <physiologicalReaction direction="left-to-right" evidence="7">
        <dbReference type="Rhea" id="RHEA:19670"/>
    </physiologicalReaction>
</comment>
<keyword evidence="2" id="KW-0378">Hydrolase</keyword>
<evidence type="ECO:0000256" key="1">
    <source>
        <dbReference type="ARBA" id="ARBA00022741"/>
    </source>
</evidence>
<proteinExistence type="inferred from homology"/>
<dbReference type="InterPro" id="IPR027417">
    <property type="entry name" value="P-loop_NTPase"/>
</dbReference>
<dbReference type="PANTHER" id="PTHR13748:SF31">
    <property type="entry name" value="ZINC-REGULATED GTPASE METALLOPROTEIN ACTIVATOR 1A-RELATED"/>
    <property type="match status" value="1"/>
</dbReference>
<keyword evidence="1" id="KW-0547">Nucleotide-binding</keyword>
<dbReference type="CDD" id="cd03112">
    <property type="entry name" value="CobW-like"/>
    <property type="match status" value="1"/>
</dbReference>
<dbReference type="GO" id="GO:0005737">
    <property type="term" value="C:cytoplasm"/>
    <property type="evidence" value="ECO:0007669"/>
    <property type="project" value="TreeGrafter"/>
</dbReference>
<accession>A0A0H5R8T6</accession>
<dbReference type="InterPro" id="IPR036627">
    <property type="entry name" value="CobW-likC_sf"/>
</dbReference>
<dbReference type="SUPFAM" id="SSF52540">
    <property type="entry name" value="P-loop containing nucleoside triphosphate hydrolases"/>
    <property type="match status" value="1"/>
</dbReference>
<organism evidence="10">
    <name type="scientific">Spongospora subterranea</name>
    <dbReference type="NCBI Taxonomy" id="70186"/>
    <lineage>
        <taxon>Eukaryota</taxon>
        <taxon>Sar</taxon>
        <taxon>Rhizaria</taxon>
        <taxon>Endomyxa</taxon>
        <taxon>Phytomyxea</taxon>
        <taxon>Plasmodiophorida</taxon>
        <taxon>Plasmodiophoridae</taxon>
        <taxon>Spongospora</taxon>
    </lineage>
</organism>
<evidence type="ECO:0000313" key="10">
    <source>
        <dbReference type="EMBL" id="CRZ10535.1"/>
    </source>
</evidence>
<dbReference type="InterPro" id="IPR051316">
    <property type="entry name" value="Zinc-reg_GTPase_activator"/>
</dbReference>
<dbReference type="GO" id="GO:0016787">
    <property type="term" value="F:hydrolase activity"/>
    <property type="evidence" value="ECO:0007669"/>
    <property type="project" value="UniProtKB-KW"/>
</dbReference>
<dbReference type="SUPFAM" id="SSF90002">
    <property type="entry name" value="Hypothetical protein YjiA, C-terminal domain"/>
    <property type="match status" value="1"/>
</dbReference>
<dbReference type="Pfam" id="PF02492">
    <property type="entry name" value="cobW"/>
    <property type="match status" value="1"/>
</dbReference>
<evidence type="ECO:0000256" key="5">
    <source>
        <dbReference type="ARBA" id="ARBA00023186"/>
    </source>
</evidence>
<dbReference type="Gene3D" id="3.30.1220.10">
    <property type="entry name" value="CobW-like, C-terminal domain"/>
    <property type="match status" value="1"/>
</dbReference>
<feature type="domain" description="CobW C-terminal" evidence="9">
    <location>
        <begin position="264"/>
        <end position="340"/>
    </location>
</feature>
<keyword evidence="3" id="KW-0862">Zinc</keyword>